<accession>A0A0D2XXG6</accession>
<proteinExistence type="predicted"/>
<dbReference type="Gene3D" id="3.30.40.10">
    <property type="entry name" value="Zinc/RING finger domain, C3HC4 (zinc finger)"/>
    <property type="match status" value="1"/>
</dbReference>
<gene>
    <name evidence="1" type="primary">28950307</name>
</gene>
<dbReference type="EnsemblFungi" id="FOXG_08684T0">
    <property type="protein sequence ID" value="FOXG_08684P0"/>
    <property type="gene ID" value="FOXG_08684"/>
</dbReference>
<reference evidence="1" key="2">
    <citation type="submission" date="2025-08" db="UniProtKB">
        <authorList>
            <consortium name="EnsemblFungi"/>
        </authorList>
    </citation>
    <scope>IDENTIFICATION</scope>
    <source>
        <strain evidence="1">4287 / CBS 123668 / FGSC 9935 / NRRL 34936</strain>
    </source>
</reference>
<sequence>MSGHLSTLLHHISSTHSKDTMCVLENVNNNTEWCSIPNDVPNITEESEDSYWPNLEASIDNNEIEFKDLSIECVVCRSNVTIFPKDHVVDEEVGESHRAVILPCGHIFGASCVKRFFDMKTEEGARASCIKCRAACYHPHPDCGHPFYGEPMPSHKPGMAFTPHVLGKGGKIDDCCKMCTYKKAIYDITAEIQRAPDFPEDMKKSLGVVLTVDGKSYTTRRVVMSRLQEVYFPTSVADLFVEYKGRLEEKEDGQDYWISGYLSQCKVKLYVLAPQN</sequence>
<dbReference type="Proteomes" id="UP000002489">
    <property type="component" value="Unassembled WGS sequence"/>
</dbReference>
<organism evidence="1 2">
    <name type="scientific">Fusarium oxysporum (strain Fo5176)</name>
    <name type="common">Fusarium vascular wilt</name>
    <dbReference type="NCBI Taxonomy" id="660025"/>
    <lineage>
        <taxon>Eukaryota</taxon>
        <taxon>Fungi</taxon>
        <taxon>Dikarya</taxon>
        <taxon>Ascomycota</taxon>
        <taxon>Pezizomycotina</taxon>
        <taxon>Sordariomycetes</taxon>
        <taxon>Hypocreomycetidae</taxon>
        <taxon>Hypocreales</taxon>
        <taxon>Nectriaceae</taxon>
        <taxon>Fusarium</taxon>
        <taxon>Fusarium oxysporum species complex</taxon>
    </lineage>
</organism>
<dbReference type="SUPFAM" id="SSF57850">
    <property type="entry name" value="RING/U-box"/>
    <property type="match status" value="1"/>
</dbReference>
<dbReference type="InterPro" id="IPR001841">
    <property type="entry name" value="Znf_RING"/>
</dbReference>
<evidence type="ECO:0000313" key="2">
    <source>
        <dbReference type="Proteomes" id="UP000002489"/>
    </source>
</evidence>
<evidence type="ECO:0000313" key="1">
    <source>
        <dbReference type="EnsemblFungi" id="FOXG_08684P0"/>
    </source>
</evidence>
<protein>
    <submittedName>
        <fullName evidence="1">Uncharacterized protein</fullName>
    </submittedName>
</protein>
<dbReference type="AlphaFoldDB" id="A0A0D2XXG6"/>
<dbReference type="VEuPathDB" id="FungiDB:FOXG_08684"/>
<dbReference type="STRING" id="426428.A0A0D2XXG6"/>
<name>A0A0D2XXG6_FUSOF</name>
<reference evidence="2" key="1">
    <citation type="journal article" date="2012" name="Mol. Plant Microbe Interact.">
        <title>A highly conserved effector in Fusarium oxysporum is required for full virulence on Arabidopsis.</title>
        <authorList>
            <person name="Thatcher L.F."/>
            <person name="Gardiner D.M."/>
            <person name="Kazan K."/>
            <person name="Manners J."/>
        </authorList>
    </citation>
    <scope>NUCLEOTIDE SEQUENCE [LARGE SCALE GENOMIC DNA]</scope>
    <source>
        <strain evidence="2">Fo5176</strain>
    </source>
</reference>
<dbReference type="InterPro" id="IPR013083">
    <property type="entry name" value="Znf_RING/FYVE/PHD"/>
</dbReference>
<dbReference type="PROSITE" id="PS50089">
    <property type="entry name" value="ZF_RING_2"/>
    <property type="match status" value="1"/>
</dbReference>